<name>A0A0L0FJX5_9EUKA</name>
<dbReference type="Proteomes" id="UP000054560">
    <property type="component" value="Unassembled WGS sequence"/>
</dbReference>
<sequence length="228" mass="26005">MKLFIANCVLAAYFFGTASALVTRGVAVDRPNTIYMDADDMLYLRENQDEIADAVDDIVSRAKTYIKKELQTVHDKGEAPPFEGAFLNDYFSFSPYYWKAGAAPCLDEELCIDAANTADDLTRHELLVDSYFKKSLTEYQFERLSKDFDPTTVKKCYEADVYMKCDGDVNEHGSLKHDKDARSTMLSAIYSGTMAFWYTGDEEYAEMASMWLKAWFGNSKPRMNPRMT</sequence>
<keyword evidence="2" id="KW-0456">Lyase</keyword>
<proteinExistence type="predicted"/>
<dbReference type="Gene3D" id="1.50.10.100">
    <property type="entry name" value="Chondroitin AC/alginate lyase"/>
    <property type="match status" value="1"/>
</dbReference>
<dbReference type="SUPFAM" id="SSF48230">
    <property type="entry name" value="Chondroitin AC/alginate lyase"/>
    <property type="match status" value="1"/>
</dbReference>
<dbReference type="OrthoDB" id="63533at2759"/>
<dbReference type="EMBL" id="KQ242857">
    <property type="protein sequence ID" value="KNC77062.1"/>
    <property type="molecule type" value="Genomic_DNA"/>
</dbReference>
<feature type="chain" id="PRO_5005538776" description="Alginate lyase domain-containing protein" evidence="3">
    <location>
        <begin position="21"/>
        <end position="228"/>
    </location>
</feature>
<dbReference type="AlphaFoldDB" id="A0A0L0FJX5"/>
<reference evidence="5 6" key="1">
    <citation type="submission" date="2011-02" db="EMBL/GenBank/DDBJ databases">
        <title>The Genome Sequence of Sphaeroforma arctica JP610.</title>
        <authorList>
            <consortium name="The Broad Institute Genome Sequencing Platform"/>
            <person name="Russ C."/>
            <person name="Cuomo C."/>
            <person name="Young S.K."/>
            <person name="Zeng Q."/>
            <person name="Gargeya S."/>
            <person name="Alvarado L."/>
            <person name="Berlin A."/>
            <person name="Chapman S.B."/>
            <person name="Chen Z."/>
            <person name="Freedman E."/>
            <person name="Gellesch M."/>
            <person name="Goldberg J."/>
            <person name="Griggs A."/>
            <person name="Gujja S."/>
            <person name="Heilman E."/>
            <person name="Heiman D."/>
            <person name="Howarth C."/>
            <person name="Mehta T."/>
            <person name="Neiman D."/>
            <person name="Pearson M."/>
            <person name="Roberts A."/>
            <person name="Saif S."/>
            <person name="Shea T."/>
            <person name="Shenoy N."/>
            <person name="Sisk P."/>
            <person name="Stolte C."/>
            <person name="Sykes S."/>
            <person name="White J."/>
            <person name="Yandava C."/>
            <person name="Burger G."/>
            <person name="Gray M.W."/>
            <person name="Holland P.W.H."/>
            <person name="King N."/>
            <person name="Lang F.B.F."/>
            <person name="Roger A.J."/>
            <person name="Ruiz-Trillo I."/>
            <person name="Haas B."/>
            <person name="Nusbaum C."/>
            <person name="Birren B."/>
        </authorList>
    </citation>
    <scope>NUCLEOTIDE SEQUENCE [LARGE SCALE GENOMIC DNA]</scope>
    <source>
        <strain evidence="5 6">JP610</strain>
    </source>
</reference>
<feature type="signal peptide" evidence="3">
    <location>
        <begin position="1"/>
        <end position="20"/>
    </location>
</feature>
<evidence type="ECO:0000313" key="6">
    <source>
        <dbReference type="Proteomes" id="UP000054560"/>
    </source>
</evidence>
<feature type="domain" description="Alginate lyase" evidence="4">
    <location>
        <begin position="153"/>
        <end position="227"/>
    </location>
</feature>
<evidence type="ECO:0000256" key="3">
    <source>
        <dbReference type="SAM" id="SignalP"/>
    </source>
</evidence>
<keyword evidence="1 3" id="KW-0732">Signal</keyword>
<evidence type="ECO:0000259" key="4">
    <source>
        <dbReference type="Pfam" id="PF05426"/>
    </source>
</evidence>
<organism evidence="5 6">
    <name type="scientific">Sphaeroforma arctica JP610</name>
    <dbReference type="NCBI Taxonomy" id="667725"/>
    <lineage>
        <taxon>Eukaryota</taxon>
        <taxon>Ichthyosporea</taxon>
        <taxon>Ichthyophonida</taxon>
        <taxon>Sphaeroforma</taxon>
    </lineage>
</organism>
<evidence type="ECO:0000256" key="2">
    <source>
        <dbReference type="ARBA" id="ARBA00023239"/>
    </source>
</evidence>
<gene>
    <name evidence="5" type="ORF">SARC_10466</name>
</gene>
<dbReference type="RefSeq" id="XP_014150964.1">
    <property type="nucleotide sequence ID" value="XM_014295489.1"/>
</dbReference>
<accession>A0A0L0FJX5</accession>
<keyword evidence="6" id="KW-1185">Reference proteome</keyword>
<protein>
    <recommendedName>
        <fullName evidence="4">Alginate lyase domain-containing protein</fullName>
    </recommendedName>
</protein>
<dbReference type="GeneID" id="25910970"/>
<evidence type="ECO:0000313" key="5">
    <source>
        <dbReference type="EMBL" id="KNC77062.1"/>
    </source>
</evidence>
<evidence type="ECO:0000256" key="1">
    <source>
        <dbReference type="ARBA" id="ARBA00022729"/>
    </source>
</evidence>
<dbReference type="Pfam" id="PF05426">
    <property type="entry name" value="Alginate_lyase"/>
    <property type="match status" value="1"/>
</dbReference>
<dbReference type="InterPro" id="IPR008929">
    <property type="entry name" value="Chondroitin_lyas"/>
</dbReference>
<dbReference type="GO" id="GO:0016829">
    <property type="term" value="F:lyase activity"/>
    <property type="evidence" value="ECO:0007669"/>
    <property type="project" value="UniProtKB-KW"/>
</dbReference>
<dbReference type="InterPro" id="IPR008397">
    <property type="entry name" value="Alginate_lyase_dom"/>
</dbReference>